<organism evidence="6 7">
    <name type="scientific">Phytoactinopolyspora alkaliphila</name>
    <dbReference type="NCBI Taxonomy" id="1783498"/>
    <lineage>
        <taxon>Bacteria</taxon>
        <taxon>Bacillati</taxon>
        <taxon>Actinomycetota</taxon>
        <taxon>Actinomycetes</taxon>
        <taxon>Jiangellales</taxon>
        <taxon>Jiangellaceae</taxon>
        <taxon>Phytoactinopolyspora</taxon>
    </lineage>
</organism>
<evidence type="ECO:0000256" key="4">
    <source>
        <dbReference type="SAM" id="MobiDB-lite"/>
    </source>
</evidence>
<keyword evidence="2" id="KW-0238">DNA-binding</keyword>
<dbReference type="GO" id="GO:0000976">
    <property type="term" value="F:transcription cis-regulatory region binding"/>
    <property type="evidence" value="ECO:0007669"/>
    <property type="project" value="TreeGrafter"/>
</dbReference>
<dbReference type="InterPro" id="IPR046335">
    <property type="entry name" value="LacI/GalR-like_sensor"/>
</dbReference>
<evidence type="ECO:0000256" key="3">
    <source>
        <dbReference type="ARBA" id="ARBA00023163"/>
    </source>
</evidence>
<sequence>MSRPAAPARRRPRRPRDGRVRPGIKDVAARAGVSPATVSRVLGGTYPVAQATRAKVQRAMRELDYVVNAQARALKGATSKTVAFIVSDVTGPFFAHVADGVEQQATAEGRLCLVCTTHDEPERELAVIDLMREQRADAVILVGGGQEDHAYRERMVRLARALDDAGSRLVLCGRPPLGDDVPATVVDYDNEGGAFAMTSHLLALGHRRIAFMGAQENLTTPTARVRGFRRAHHERGLEPDPELVIEGEFTRSFGYAGARDLLRRRPDVTAIFSATDVVATGVLQAVRDAGLRCPDDVSVTGYDDIPFAADFAPALTTVSIPHSELGRAAVRLALHRDSYSTGQYVKLGTHLAVRDSAGPLPH</sequence>
<dbReference type="Gene3D" id="1.10.260.40">
    <property type="entry name" value="lambda repressor-like DNA-binding domains"/>
    <property type="match status" value="1"/>
</dbReference>
<comment type="caution">
    <text evidence="6">The sequence shown here is derived from an EMBL/GenBank/DDBJ whole genome shotgun (WGS) entry which is preliminary data.</text>
</comment>
<dbReference type="EMBL" id="JAAGOB010000006">
    <property type="protein sequence ID" value="NED96114.1"/>
    <property type="molecule type" value="Genomic_DNA"/>
</dbReference>
<dbReference type="AlphaFoldDB" id="A0A6N9YMB3"/>
<evidence type="ECO:0000313" key="6">
    <source>
        <dbReference type="EMBL" id="NED96114.1"/>
    </source>
</evidence>
<dbReference type="InterPro" id="IPR010982">
    <property type="entry name" value="Lambda_DNA-bd_dom_sf"/>
</dbReference>
<feature type="domain" description="HTH lacI-type" evidence="5">
    <location>
        <begin position="22"/>
        <end position="76"/>
    </location>
</feature>
<dbReference type="Proteomes" id="UP000469185">
    <property type="component" value="Unassembled WGS sequence"/>
</dbReference>
<keyword evidence="1" id="KW-0805">Transcription regulation</keyword>
<keyword evidence="3" id="KW-0804">Transcription</keyword>
<evidence type="ECO:0000313" key="7">
    <source>
        <dbReference type="Proteomes" id="UP000469185"/>
    </source>
</evidence>
<reference evidence="6 7" key="1">
    <citation type="submission" date="2020-02" db="EMBL/GenBank/DDBJ databases">
        <authorList>
            <person name="Li X.-J."/>
            <person name="Feng X.-M."/>
        </authorList>
    </citation>
    <scope>NUCLEOTIDE SEQUENCE [LARGE SCALE GENOMIC DNA]</scope>
    <source>
        <strain evidence="6 7">CGMCC 4.7225</strain>
    </source>
</reference>
<dbReference type="Pfam" id="PF00356">
    <property type="entry name" value="LacI"/>
    <property type="match status" value="1"/>
</dbReference>
<dbReference type="Gene3D" id="3.40.50.2300">
    <property type="match status" value="2"/>
</dbReference>
<dbReference type="PANTHER" id="PTHR30146">
    <property type="entry name" value="LACI-RELATED TRANSCRIPTIONAL REPRESSOR"/>
    <property type="match status" value="1"/>
</dbReference>
<dbReference type="Pfam" id="PF13377">
    <property type="entry name" value="Peripla_BP_3"/>
    <property type="match status" value="1"/>
</dbReference>
<dbReference type="CDD" id="cd06267">
    <property type="entry name" value="PBP1_LacI_sugar_binding-like"/>
    <property type="match status" value="1"/>
</dbReference>
<proteinExistence type="predicted"/>
<dbReference type="SMART" id="SM00354">
    <property type="entry name" value="HTH_LACI"/>
    <property type="match status" value="1"/>
</dbReference>
<gene>
    <name evidence="6" type="ORF">G1H11_12425</name>
</gene>
<keyword evidence="7" id="KW-1185">Reference proteome</keyword>
<dbReference type="CDD" id="cd01392">
    <property type="entry name" value="HTH_LacI"/>
    <property type="match status" value="1"/>
</dbReference>
<dbReference type="PANTHER" id="PTHR30146:SF153">
    <property type="entry name" value="LACTOSE OPERON REPRESSOR"/>
    <property type="match status" value="1"/>
</dbReference>
<dbReference type="PROSITE" id="PS50932">
    <property type="entry name" value="HTH_LACI_2"/>
    <property type="match status" value="1"/>
</dbReference>
<dbReference type="InterPro" id="IPR000843">
    <property type="entry name" value="HTH_LacI"/>
</dbReference>
<dbReference type="InterPro" id="IPR028082">
    <property type="entry name" value="Peripla_BP_I"/>
</dbReference>
<evidence type="ECO:0000256" key="1">
    <source>
        <dbReference type="ARBA" id="ARBA00023015"/>
    </source>
</evidence>
<dbReference type="GO" id="GO:0003700">
    <property type="term" value="F:DNA-binding transcription factor activity"/>
    <property type="evidence" value="ECO:0007669"/>
    <property type="project" value="TreeGrafter"/>
</dbReference>
<name>A0A6N9YMB3_9ACTN</name>
<dbReference type="PROSITE" id="PS00356">
    <property type="entry name" value="HTH_LACI_1"/>
    <property type="match status" value="1"/>
</dbReference>
<evidence type="ECO:0000256" key="2">
    <source>
        <dbReference type="ARBA" id="ARBA00023125"/>
    </source>
</evidence>
<evidence type="ECO:0000259" key="5">
    <source>
        <dbReference type="PROSITE" id="PS50932"/>
    </source>
</evidence>
<dbReference type="SUPFAM" id="SSF53822">
    <property type="entry name" value="Periplasmic binding protein-like I"/>
    <property type="match status" value="1"/>
</dbReference>
<feature type="region of interest" description="Disordered" evidence="4">
    <location>
        <begin position="1"/>
        <end position="21"/>
    </location>
</feature>
<accession>A0A6N9YMB3</accession>
<dbReference type="SUPFAM" id="SSF47413">
    <property type="entry name" value="lambda repressor-like DNA-binding domains"/>
    <property type="match status" value="1"/>
</dbReference>
<protein>
    <submittedName>
        <fullName evidence="6">LacI family transcriptional regulator</fullName>
    </submittedName>
</protein>